<feature type="domain" description="Dihydroneopterin aldolase/epimerase" evidence="7">
    <location>
        <begin position="17"/>
        <end position="129"/>
    </location>
</feature>
<evidence type="ECO:0000256" key="1">
    <source>
        <dbReference type="ARBA" id="ARBA00001353"/>
    </source>
</evidence>
<comment type="function">
    <text evidence="6">Catalyzes the conversion of 7,8-dihydroneopterin to 6-hydroxymethyl-7,8-dihydropterin.</text>
</comment>
<evidence type="ECO:0000313" key="8">
    <source>
        <dbReference type="EMBL" id="MBP2417745.1"/>
    </source>
</evidence>
<keyword evidence="9" id="KW-1185">Reference proteome</keyword>
<dbReference type="NCBIfam" id="TIGR00525">
    <property type="entry name" value="folB"/>
    <property type="match status" value="1"/>
</dbReference>
<dbReference type="InterPro" id="IPR006156">
    <property type="entry name" value="Dihydroneopterin_aldolase"/>
</dbReference>
<dbReference type="InterPro" id="IPR006157">
    <property type="entry name" value="FolB_dom"/>
</dbReference>
<accession>A0ABS4Z9N4</accession>
<protein>
    <recommendedName>
        <fullName evidence="6">7,8-dihydroneopterin aldolase</fullName>
        <ecNumber evidence="6">4.1.2.25</ecNumber>
    </recommendedName>
</protein>
<evidence type="ECO:0000313" key="9">
    <source>
        <dbReference type="Proteomes" id="UP000758168"/>
    </source>
</evidence>
<dbReference type="EMBL" id="JAGIOB010000001">
    <property type="protein sequence ID" value="MBP2417745.1"/>
    <property type="molecule type" value="Genomic_DNA"/>
</dbReference>
<dbReference type="RefSeq" id="WP_210056651.1">
    <property type="nucleotide sequence ID" value="NZ_BAAAMH010000010.1"/>
</dbReference>
<dbReference type="PANTHER" id="PTHR42844">
    <property type="entry name" value="DIHYDRONEOPTERIN ALDOLASE 1-RELATED"/>
    <property type="match status" value="1"/>
</dbReference>
<dbReference type="CDD" id="cd00534">
    <property type="entry name" value="DHNA_DHNTPE"/>
    <property type="match status" value="1"/>
</dbReference>
<keyword evidence="5 6" id="KW-0456">Lyase</keyword>
<evidence type="ECO:0000256" key="5">
    <source>
        <dbReference type="ARBA" id="ARBA00023239"/>
    </source>
</evidence>
<dbReference type="SMART" id="SM00905">
    <property type="entry name" value="FolB"/>
    <property type="match status" value="1"/>
</dbReference>
<dbReference type="Gene3D" id="3.30.1130.10">
    <property type="match status" value="1"/>
</dbReference>
<dbReference type="EC" id="4.1.2.25" evidence="6"/>
<organism evidence="8 9">
    <name type="scientific">Microlunatus capsulatus</name>
    <dbReference type="NCBI Taxonomy" id="99117"/>
    <lineage>
        <taxon>Bacteria</taxon>
        <taxon>Bacillati</taxon>
        <taxon>Actinomycetota</taxon>
        <taxon>Actinomycetes</taxon>
        <taxon>Propionibacteriales</taxon>
        <taxon>Propionibacteriaceae</taxon>
        <taxon>Microlunatus</taxon>
    </lineage>
</organism>
<dbReference type="Proteomes" id="UP000758168">
    <property type="component" value="Unassembled WGS sequence"/>
</dbReference>
<dbReference type="Pfam" id="PF02152">
    <property type="entry name" value="FolB"/>
    <property type="match status" value="1"/>
</dbReference>
<proteinExistence type="inferred from homology"/>
<evidence type="ECO:0000256" key="3">
    <source>
        <dbReference type="ARBA" id="ARBA00005708"/>
    </source>
</evidence>
<evidence type="ECO:0000256" key="4">
    <source>
        <dbReference type="ARBA" id="ARBA00022909"/>
    </source>
</evidence>
<comment type="catalytic activity">
    <reaction evidence="1 6">
        <text>7,8-dihydroneopterin = 6-hydroxymethyl-7,8-dihydropterin + glycolaldehyde</text>
        <dbReference type="Rhea" id="RHEA:10540"/>
        <dbReference type="ChEBI" id="CHEBI:17001"/>
        <dbReference type="ChEBI" id="CHEBI:17071"/>
        <dbReference type="ChEBI" id="CHEBI:44841"/>
        <dbReference type="EC" id="4.1.2.25"/>
    </reaction>
</comment>
<comment type="pathway">
    <text evidence="2 6">Cofactor biosynthesis; tetrahydrofolate biosynthesis; 2-amino-4-hydroxy-6-hydroxymethyl-7,8-dihydropteridine diphosphate from 7,8-dihydroneopterin triphosphate: step 3/4.</text>
</comment>
<sequence length="132" mass="14148">MVDDTRARTAGPARDRVALRGLAGFGHHGVFDFEREQGQRFVADVVCTLDLAPAAETDDLELTVDYGVLAADVVADIEGEPLDLIEALADRIARTCLRRPAVESVEVTVHKPDAPMPVPATDVAVTLTRSKA</sequence>
<dbReference type="InterPro" id="IPR043133">
    <property type="entry name" value="GTP-CH-I_C/QueF"/>
</dbReference>
<evidence type="ECO:0000256" key="2">
    <source>
        <dbReference type="ARBA" id="ARBA00005013"/>
    </source>
</evidence>
<evidence type="ECO:0000259" key="7">
    <source>
        <dbReference type="SMART" id="SM00905"/>
    </source>
</evidence>
<keyword evidence="4 6" id="KW-0289">Folate biosynthesis</keyword>
<gene>
    <name evidence="8" type="ORF">JOF54_002667</name>
</gene>
<name>A0ABS4Z9N4_9ACTN</name>
<dbReference type="PANTHER" id="PTHR42844:SF1">
    <property type="entry name" value="DIHYDRONEOPTERIN ALDOLASE 1-RELATED"/>
    <property type="match status" value="1"/>
</dbReference>
<dbReference type="NCBIfam" id="TIGR00526">
    <property type="entry name" value="folB_dom"/>
    <property type="match status" value="1"/>
</dbReference>
<comment type="caution">
    <text evidence="8">The sequence shown here is derived from an EMBL/GenBank/DDBJ whole genome shotgun (WGS) entry which is preliminary data.</text>
</comment>
<dbReference type="SUPFAM" id="SSF55620">
    <property type="entry name" value="Tetrahydrobiopterin biosynthesis enzymes-like"/>
    <property type="match status" value="1"/>
</dbReference>
<evidence type="ECO:0000256" key="6">
    <source>
        <dbReference type="RuleBase" id="RU362079"/>
    </source>
</evidence>
<reference evidence="8 9" key="1">
    <citation type="submission" date="2021-03" db="EMBL/GenBank/DDBJ databases">
        <title>Sequencing the genomes of 1000 actinobacteria strains.</title>
        <authorList>
            <person name="Klenk H.-P."/>
        </authorList>
    </citation>
    <scope>NUCLEOTIDE SEQUENCE [LARGE SCALE GENOMIC DNA]</scope>
    <source>
        <strain evidence="8 9">DSM 12936</strain>
    </source>
</reference>
<comment type="similarity">
    <text evidence="3 6">Belongs to the DHNA family.</text>
</comment>